<dbReference type="InterPro" id="IPR039653">
    <property type="entry name" value="Prenyltransferase"/>
</dbReference>
<evidence type="ECO:0000256" key="7">
    <source>
        <dbReference type="ARBA" id="ARBA00022989"/>
    </source>
</evidence>
<feature type="transmembrane region" description="Helical" evidence="10">
    <location>
        <begin position="203"/>
        <end position="223"/>
    </location>
</feature>
<dbReference type="GO" id="GO:0005886">
    <property type="term" value="C:plasma membrane"/>
    <property type="evidence" value="ECO:0007669"/>
    <property type="project" value="TreeGrafter"/>
</dbReference>
<feature type="transmembrane region" description="Helical" evidence="10">
    <location>
        <begin position="12"/>
        <end position="34"/>
    </location>
</feature>
<dbReference type="FunFam" id="1.20.120.1780:FF:000001">
    <property type="entry name" value="4-hydroxybenzoate octaprenyltransferase"/>
    <property type="match status" value="1"/>
</dbReference>
<dbReference type="Gene3D" id="1.20.120.1780">
    <property type="entry name" value="UbiA prenyltransferase"/>
    <property type="match status" value="1"/>
</dbReference>
<feature type="transmembrane region" description="Helical" evidence="10">
    <location>
        <begin position="229"/>
        <end position="245"/>
    </location>
</feature>
<feature type="transmembrane region" description="Helical" evidence="10">
    <location>
        <begin position="132"/>
        <end position="152"/>
    </location>
</feature>
<evidence type="ECO:0000256" key="6">
    <source>
        <dbReference type="ARBA" id="ARBA00022692"/>
    </source>
</evidence>
<dbReference type="Gene3D" id="1.10.357.140">
    <property type="entry name" value="UbiA prenyltransferase"/>
    <property type="match status" value="1"/>
</dbReference>
<evidence type="ECO:0000256" key="1">
    <source>
        <dbReference type="ARBA" id="ARBA00001946"/>
    </source>
</evidence>
<gene>
    <name evidence="11" type="ORF">COY37_09290</name>
</gene>
<sequence>MGKFKTILEMIKFEHTIFALPFAYMGMMLAANGLPSLKQIVWITIAMVGARSFSMAMNRYIDREIDARNPRTKERAIPAGKLTSRYVMVFSMVSLAVFFIATYQLAPLARVVWPAVVFPLIIYSYTKRFTWLNHVVLGISLGLAPIGAWIAITNGLSWPVVILGGAVMLWSAGFDIIYACQDIDVDHQDGLLSIPAVFGVKRALLVTRMFHVLTVGLLFTVGVTFKMGAIYYFGVMITALLLAYENRLVKPNDLSRVNMAFFTVNGFISLQIFAFTGLDFAARYLLKGLG</sequence>
<feature type="transmembrane region" description="Helical" evidence="10">
    <location>
        <begin position="257"/>
        <end position="278"/>
    </location>
</feature>
<dbReference type="EC" id="2.5.1.39" evidence="9"/>
<dbReference type="AlphaFoldDB" id="A0A2M7T631"/>
<dbReference type="CDD" id="cd13959">
    <property type="entry name" value="PT_UbiA_COQ2"/>
    <property type="match status" value="1"/>
</dbReference>
<dbReference type="PANTHER" id="PTHR11048">
    <property type="entry name" value="PRENYLTRANSFERASES"/>
    <property type="match status" value="1"/>
</dbReference>
<keyword evidence="8 10" id="KW-0472">Membrane</keyword>
<comment type="cofactor">
    <cofactor evidence="1">
        <name>Mg(2+)</name>
        <dbReference type="ChEBI" id="CHEBI:18420"/>
    </cofactor>
</comment>
<evidence type="ECO:0000256" key="2">
    <source>
        <dbReference type="ARBA" id="ARBA00004141"/>
    </source>
</evidence>
<evidence type="ECO:0000256" key="8">
    <source>
        <dbReference type="ARBA" id="ARBA00023136"/>
    </source>
</evidence>
<dbReference type="Proteomes" id="UP000230956">
    <property type="component" value="Unassembled WGS sequence"/>
</dbReference>
<feature type="transmembrane region" description="Helical" evidence="10">
    <location>
        <begin position="82"/>
        <end position="101"/>
    </location>
</feature>
<accession>A0A2M7T631</accession>
<dbReference type="RefSeq" id="WP_286678965.1">
    <property type="nucleotide sequence ID" value="NZ_MNXI01000118.1"/>
</dbReference>
<feature type="transmembrane region" description="Helical" evidence="10">
    <location>
        <begin position="158"/>
        <end position="178"/>
    </location>
</feature>
<evidence type="ECO:0000313" key="11">
    <source>
        <dbReference type="EMBL" id="PIZ36057.1"/>
    </source>
</evidence>
<keyword evidence="7 10" id="KW-1133">Transmembrane helix</keyword>
<dbReference type="NCBIfam" id="TIGR01475">
    <property type="entry name" value="ubiA_other"/>
    <property type="match status" value="1"/>
</dbReference>
<evidence type="ECO:0000313" key="12">
    <source>
        <dbReference type="Proteomes" id="UP000230956"/>
    </source>
</evidence>
<comment type="similarity">
    <text evidence="3">Belongs to the UbiA prenyltransferase family.</text>
</comment>
<name>A0A2M7T631_9ACTN</name>
<dbReference type="GO" id="GO:0008412">
    <property type="term" value="F:4-hydroxybenzoate polyprenyltransferase activity"/>
    <property type="evidence" value="ECO:0007669"/>
    <property type="project" value="UniProtKB-EC"/>
</dbReference>
<feature type="transmembrane region" description="Helical" evidence="10">
    <location>
        <begin position="107"/>
        <end position="125"/>
    </location>
</feature>
<keyword evidence="4" id="KW-0997">Cell inner membrane</keyword>
<dbReference type="EMBL" id="PFNG01000215">
    <property type="protein sequence ID" value="PIZ36057.1"/>
    <property type="molecule type" value="Genomic_DNA"/>
</dbReference>
<dbReference type="InterPro" id="IPR006371">
    <property type="entry name" value="Polyprenyltransferase_UbiA-li"/>
</dbReference>
<evidence type="ECO:0000256" key="9">
    <source>
        <dbReference type="ARBA" id="ARBA00034524"/>
    </source>
</evidence>
<keyword evidence="5 11" id="KW-0808">Transferase</keyword>
<organism evidence="11 12">
    <name type="scientific">Candidatus Aquicultor secundus</name>
    <dbReference type="NCBI Taxonomy" id="1973895"/>
    <lineage>
        <taxon>Bacteria</taxon>
        <taxon>Bacillati</taxon>
        <taxon>Actinomycetota</taxon>
        <taxon>Candidatus Aquicultoria</taxon>
        <taxon>Candidatus Aquicultorales</taxon>
        <taxon>Candidatus Aquicultoraceae</taxon>
        <taxon>Candidatus Aquicultor</taxon>
    </lineage>
</organism>
<dbReference type="Pfam" id="PF01040">
    <property type="entry name" value="UbiA"/>
    <property type="match status" value="1"/>
</dbReference>
<proteinExistence type="inferred from homology"/>
<keyword evidence="6 10" id="KW-0812">Transmembrane</keyword>
<evidence type="ECO:0000256" key="5">
    <source>
        <dbReference type="ARBA" id="ARBA00022679"/>
    </source>
</evidence>
<evidence type="ECO:0000256" key="4">
    <source>
        <dbReference type="ARBA" id="ARBA00022519"/>
    </source>
</evidence>
<dbReference type="InterPro" id="IPR044878">
    <property type="entry name" value="UbiA_sf"/>
</dbReference>
<reference evidence="12" key="1">
    <citation type="submission" date="2017-09" db="EMBL/GenBank/DDBJ databases">
        <title>Depth-based differentiation of microbial function through sediment-hosted aquifers and enrichment of novel symbionts in the deep terrestrial subsurface.</title>
        <authorList>
            <person name="Probst A.J."/>
            <person name="Ladd B."/>
            <person name="Jarett J.K."/>
            <person name="Geller-Mcgrath D.E."/>
            <person name="Sieber C.M.K."/>
            <person name="Emerson J.B."/>
            <person name="Anantharaman K."/>
            <person name="Thomas B.C."/>
            <person name="Malmstrom R."/>
            <person name="Stieglmeier M."/>
            <person name="Klingl A."/>
            <person name="Woyke T."/>
            <person name="Ryan C.M."/>
            <person name="Banfield J.F."/>
        </authorList>
    </citation>
    <scope>NUCLEOTIDE SEQUENCE [LARGE SCALE GENOMIC DNA]</scope>
</reference>
<comment type="caution">
    <text evidence="11">The sequence shown here is derived from an EMBL/GenBank/DDBJ whole genome shotgun (WGS) entry which is preliminary data.</text>
</comment>
<dbReference type="FunFam" id="1.10.357.140:FF:000008">
    <property type="entry name" value="4-hydroxybenzoate octaprenyltransferase"/>
    <property type="match status" value="1"/>
</dbReference>
<comment type="subcellular location">
    <subcellularLocation>
        <location evidence="2">Membrane</location>
        <topology evidence="2">Multi-pass membrane protein</topology>
    </subcellularLocation>
</comment>
<dbReference type="PANTHER" id="PTHR11048:SF28">
    <property type="entry name" value="4-HYDROXYBENZOATE POLYPRENYLTRANSFERASE, MITOCHONDRIAL"/>
    <property type="match status" value="1"/>
</dbReference>
<dbReference type="InterPro" id="IPR000537">
    <property type="entry name" value="UbiA_prenyltransferase"/>
</dbReference>
<evidence type="ECO:0000256" key="3">
    <source>
        <dbReference type="ARBA" id="ARBA00005985"/>
    </source>
</evidence>
<protein>
    <recommendedName>
        <fullName evidence="9">4-hydroxybenzoate polyprenyltransferase</fullName>
        <ecNumber evidence="9">2.5.1.39</ecNumber>
    </recommendedName>
</protein>
<keyword evidence="4" id="KW-1003">Cell membrane</keyword>
<dbReference type="GO" id="GO:0006744">
    <property type="term" value="P:ubiquinone biosynthetic process"/>
    <property type="evidence" value="ECO:0007669"/>
    <property type="project" value="TreeGrafter"/>
</dbReference>
<evidence type="ECO:0000256" key="10">
    <source>
        <dbReference type="SAM" id="Phobius"/>
    </source>
</evidence>
<feature type="transmembrane region" description="Helical" evidence="10">
    <location>
        <begin position="40"/>
        <end position="61"/>
    </location>
</feature>